<name>A0A6H1ZKJ5_9ZZZZ</name>
<feature type="transmembrane region" description="Helical" evidence="2">
    <location>
        <begin position="367"/>
        <end position="393"/>
    </location>
</feature>
<dbReference type="AlphaFoldDB" id="A0A6H1ZKJ5"/>
<evidence type="ECO:0000256" key="2">
    <source>
        <dbReference type="SAM" id="Phobius"/>
    </source>
</evidence>
<evidence type="ECO:0000313" key="3">
    <source>
        <dbReference type="EMBL" id="QJA47979.1"/>
    </source>
</evidence>
<keyword evidence="2" id="KW-0812">Transmembrane</keyword>
<keyword evidence="2" id="KW-0472">Membrane</keyword>
<accession>A0A6H1ZKJ5</accession>
<feature type="transmembrane region" description="Helical" evidence="2">
    <location>
        <begin position="177"/>
        <end position="194"/>
    </location>
</feature>
<gene>
    <name evidence="3" type="ORF">TM448A00801_0014</name>
</gene>
<feature type="transmembrane region" description="Helical" evidence="2">
    <location>
        <begin position="265"/>
        <end position="286"/>
    </location>
</feature>
<proteinExistence type="predicted"/>
<keyword evidence="2" id="KW-1133">Transmembrane helix</keyword>
<reference evidence="3" key="1">
    <citation type="submission" date="2020-03" db="EMBL/GenBank/DDBJ databases">
        <title>The deep terrestrial virosphere.</title>
        <authorList>
            <person name="Holmfeldt K."/>
            <person name="Nilsson E."/>
            <person name="Simone D."/>
            <person name="Lopez-Fernandez M."/>
            <person name="Wu X."/>
            <person name="de Brujin I."/>
            <person name="Lundin D."/>
            <person name="Andersson A."/>
            <person name="Bertilsson S."/>
            <person name="Dopson M."/>
        </authorList>
    </citation>
    <scope>NUCLEOTIDE SEQUENCE</scope>
    <source>
        <strain evidence="3">TM448A00801</strain>
    </source>
</reference>
<dbReference type="EMBL" id="MT144066">
    <property type="protein sequence ID" value="QJA47979.1"/>
    <property type="molecule type" value="Genomic_DNA"/>
</dbReference>
<evidence type="ECO:0000256" key="1">
    <source>
        <dbReference type="SAM" id="MobiDB-lite"/>
    </source>
</evidence>
<sequence length="618" mass="67481">MSETVTLTIGFHVVTDELEKANTMLEEMIKKVSTLQEVRPPAMKVSVEADTTGLNLLQSGLVSSSEKVQSFQAYIKSLEGSLNLSADQTKIFYEAISKLPTRPIQAKIALQEIGVGSEEITKLQRGMSQLTTEVTRAQAPVAVNTERWRAFNTAVREFRMTGGVAGYAFQQLAMQTYWLGIGVMFVSMSFARLATAQNRAQDAIGSLARSMRSLQDAQKNLRTTIIEYGAGSEEARNASMDLIDAQEAQRRSTESLRNMMLQEKIAFISFYLGAIPIGINVLRTLWTGYSTYRGLLQEAIIAKTQETAVEVQNTAVKGYNMTVTSQGAAVTTVSTGAKTGEAVATGVSTKATIVDIGVSKAWIAVKAFGIGILTIGIGALVAFAAATAMTAVITAQVDEQMKKATQSSKDFYGSANRLTGGMGSLSYSNIVYGDTLKDTTSAQEDASEEMDRTKESAQDLEDQLGPRSLRGNYLLLLDTLGKINEEMNRSPNIKVSSSTNEIKLLISELDNVSRKFLETTQNINKFSIALGPHSVTGAARQARIEMESLTKSMKVPELRSRLEVSPPSLRIERQEVSRPISIYAPMEISVTDRRDIPNISRQIEEGLVRAVRVRGRLE</sequence>
<feature type="region of interest" description="Disordered" evidence="1">
    <location>
        <begin position="441"/>
        <end position="461"/>
    </location>
</feature>
<organism evidence="3">
    <name type="scientific">viral metagenome</name>
    <dbReference type="NCBI Taxonomy" id="1070528"/>
    <lineage>
        <taxon>unclassified sequences</taxon>
        <taxon>metagenomes</taxon>
        <taxon>organismal metagenomes</taxon>
    </lineage>
</organism>
<protein>
    <submittedName>
        <fullName evidence="3">Uncharacterized protein</fullName>
    </submittedName>
</protein>